<proteinExistence type="predicted"/>
<dbReference type="Proteomes" id="UP000198939">
    <property type="component" value="Unassembled WGS sequence"/>
</dbReference>
<accession>A0A1H8T5K8</accession>
<reference evidence="1" key="1">
    <citation type="submission" date="2016-10" db="EMBL/GenBank/DDBJ databases">
        <authorList>
            <person name="de Groot N.N."/>
        </authorList>
    </citation>
    <scope>NUCLEOTIDE SEQUENCE [LARGE SCALE GENOMIC DNA]</scope>
    <source>
        <strain evidence="1">CCBAU85039</strain>
    </source>
</reference>
<evidence type="ECO:0000313" key="4">
    <source>
        <dbReference type="Proteomes" id="UP000198939"/>
    </source>
</evidence>
<reference evidence="3" key="3">
    <citation type="submission" date="2016-10" db="EMBL/GenBank/DDBJ databases">
        <authorList>
            <person name="Wibberg D."/>
        </authorList>
    </citation>
    <scope>NUCLEOTIDE SEQUENCE [LARGE SCALE GENOMIC DNA]</scope>
</reference>
<evidence type="ECO:0000313" key="1">
    <source>
        <dbReference type="EMBL" id="SEI14176.1"/>
    </source>
</evidence>
<dbReference type="EMBL" id="FOCV01000027">
    <property type="protein sequence ID" value="SEO86211.1"/>
    <property type="molecule type" value="Genomic_DNA"/>
</dbReference>
<dbReference type="EMBL" id="FNXB01000036">
    <property type="protein sequence ID" value="SEI14176.1"/>
    <property type="molecule type" value="Genomic_DNA"/>
</dbReference>
<keyword evidence="4" id="KW-1185">Reference proteome</keyword>
<organism evidence="1 3">
    <name type="scientific">Rhizobium tibeticum</name>
    <dbReference type="NCBI Taxonomy" id="501024"/>
    <lineage>
        <taxon>Bacteria</taxon>
        <taxon>Pseudomonadati</taxon>
        <taxon>Pseudomonadota</taxon>
        <taxon>Alphaproteobacteria</taxon>
        <taxon>Hyphomicrobiales</taxon>
        <taxon>Rhizobiaceae</taxon>
        <taxon>Rhizobium/Agrobacterium group</taxon>
        <taxon>Rhizobium</taxon>
    </lineage>
</organism>
<evidence type="ECO:0000313" key="3">
    <source>
        <dbReference type="Proteomes" id="UP000183063"/>
    </source>
</evidence>
<gene>
    <name evidence="1" type="ORF">RTCCBAU85039_5045</name>
    <name evidence="2" type="ORF">SAMN05216228_102763</name>
</gene>
<dbReference type="AlphaFoldDB" id="A0A1H8T5K8"/>
<dbReference type="Proteomes" id="UP000183063">
    <property type="component" value="Unassembled WGS sequence"/>
</dbReference>
<protein>
    <submittedName>
        <fullName evidence="1">Uncharacterized protein</fullName>
    </submittedName>
</protein>
<name>A0A1H8T5K8_9HYPH</name>
<reference evidence="2 4" key="2">
    <citation type="submission" date="2016-10" db="EMBL/GenBank/DDBJ databases">
        <authorList>
            <person name="Varghese N."/>
            <person name="Submissions S."/>
        </authorList>
    </citation>
    <scope>NUCLEOTIDE SEQUENCE [LARGE SCALE GENOMIC DNA]</scope>
    <source>
        <strain evidence="2 4">CGMCC 1.7071</strain>
    </source>
</reference>
<sequence>MNRDLILMGCTVLPIRERTEDIRSDQAFDAGFLEGFAQRCCRGCFARIEVSLGNAPSSVSAASDQVAIFRFKVSVITTLLASALADVVWTLAR</sequence>
<evidence type="ECO:0000313" key="2">
    <source>
        <dbReference type="EMBL" id="SEO86211.1"/>
    </source>
</evidence>